<evidence type="ECO:0000313" key="2">
    <source>
        <dbReference type="EMBL" id="TNV84451.1"/>
    </source>
</evidence>
<sequence length="73" mass="8250">MKKIKNSTGLKIDGEKNSEHMKQDAGQTKQTKQNYGQVILPPIYGSRKGGKEINQIHNEESNLEVNQSPRFPI</sequence>
<organism evidence="2 3">
    <name type="scientific">Halteria grandinella</name>
    <dbReference type="NCBI Taxonomy" id="5974"/>
    <lineage>
        <taxon>Eukaryota</taxon>
        <taxon>Sar</taxon>
        <taxon>Alveolata</taxon>
        <taxon>Ciliophora</taxon>
        <taxon>Intramacronucleata</taxon>
        <taxon>Spirotrichea</taxon>
        <taxon>Stichotrichia</taxon>
        <taxon>Sporadotrichida</taxon>
        <taxon>Halteriidae</taxon>
        <taxon>Halteria</taxon>
    </lineage>
</organism>
<dbReference type="Proteomes" id="UP000785679">
    <property type="component" value="Unassembled WGS sequence"/>
</dbReference>
<comment type="caution">
    <text evidence="2">The sequence shown here is derived from an EMBL/GenBank/DDBJ whole genome shotgun (WGS) entry which is preliminary data.</text>
</comment>
<feature type="compositionally biased region" description="Basic and acidic residues" evidence="1">
    <location>
        <begin position="12"/>
        <end position="23"/>
    </location>
</feature>
<gene>
    <name evidence="2" type="ORF">FGO68_gene1425</name>
</gene>
<dbReference type="AlphaFoldDB" id="A0A8J8NZ58"/>
<feature type="compositionally biased region" description="Polar residues" evidence="1">
    <location>
        <begin position="25"/>
        <end position="36"/>
    </location>
</feature>
<proteinExistence type="predicted"/>
<evidence type="ECO:0000256" key="1">
    <source>
        <dbReference type="SAM" id="MobiDB-lite"/>
    </source>
</evidence>
<keyword evidence="3" id="KW-1185">Reference proteome</keyword>
<evidence type="ECO:0000313" key="3">
    <source>
        <dbReference type="Proteomes" id="UP000785679"/>
    </source>
</evidence>
<protein>
    <submittedName>
        <fullName evidence="2">Uncharacterized protein</fullName>
    </submittedName>
</protein>
<feature type="region of interest" description="Disordered" evidence="1">
    <location>
        <begin position="1"/>
        <end position="52"/>
    </location>
</feature>
<accession>A0A8J8NZ58</accession>
<dbReference type="EMBL" id="RRYP01002752">
    <property type="protein sequence ID" value="TNV84451.1"/>
    <property type="molecule type" value="Genomic_DNA"/>
</dbReference>
<reference evidence="2" key="1">
    <citation type="submission" date="2019-06" db="EMBL/GenBank/DDBJ databases">
        <authorList>
            <person name="Zheng W."/>
        </authorList>
    </citation>
    <scope>NUCLEOTIDE SEQUENCE</scope>
    <source>
        <strain evidence="2">QDHG01</strain>
    </source>
</reference>
<name>A0A8J8NZ58_HALGN</name>